<comment type="caution">
    <text evidence="1">The sequence shown here is derived from an EMBL/GenBank/DDBJ whole genome shotgun (WGS) entry which is preliminary data.</text>
</comment>
<sequence length="55" mass="6187">MGKVEDKPVMAMIGRRSDLSSRATLVHGTSPRVFIFFGSKELFVNIHGLAYRVYT</sequence>
<evidence type="ECO:0000313" key="2">
    <source>
        <dbReference type="Proteomes" id="UP000886595"/>
    </source>
</evidence>
<name>A0A8X7QRY9_BRACI</name>
<evidence type="ECO:0000313" key="1">
    <source>
        <dbReference type="EMBL" id="KAG2275096.1"/>
    </source>
</evidence>
<protein>
    <submittedName>
        <fullName evidence="1">Uncharacterized protein</fullName>
    </submittedName>
</protein>
<dbReference type="Proteomes" id="UP000886595">
    <property type="component" value="Unassembled WGS sequence"/>
</dbReference>
<organism evidence="1 2">
    <name type="scientific">Brassica carinata</name>
    <name type="common">Ethiopian mustard</name>
    <name type="synonym">Abyssinian cabbage</name>
    <dbReference type="NCBI Taxonomy" id="52824"/>
    <lineage>
        <taxon>Eukaryota</taxon>
        <taxon>Viridiplantae</taxon>
        <taxon>Streptophyta</taxon>
        <taxon>Embryophyta</taxon>
        <taxon>Tracheophyta</taxon>
        <taxon>Spermatophyta</taxon>
        <taxon>Magnoliopsida</taxon>
        <taxon>eudicotyledons</taxon>
        <taxon>Gunneridae</taxon>
        <taxon>Pentapetalae</taxon>
        <taxon>rosids</taxon>
        <taxon>malvids</taxon>
        <taxon>Brassicales</taxon>
        <taxon>Brassicaceae</taxon>
        <taxon>Brassiceae</taxon>
        <taxon>Brassica</taxon>
    </lineage>
</organism>
<gene>
    <name evidence="1" type="ORF">Bca52824_057651</name>
</gene>
<keyword evidence="2" id="KW-1185">Reference proteome</keyword>
<proteinExistence type="predicted"/>
<accession>A0A8X7QRY9</accession>
<reference evidence="1 2" key="1">
    <citation type="submission" date="2020-02" db="EMBL/GenBank/DDBJ databases">
        <authorList>
            <person name="Ma Q."/>
            <person name="Huang Y."/>
            <person name="Song X."/>
            <person name="Pei D."/>
        </authorList>
    </citation>
    <scope>NUCLEOTIDE SEQUENCE [LARGE SCALE GENOMIC DNA]</scope>
    <source>
        <strain evidence="1">Sxm20200214</strain>
        <tissue evidence="1">Leaf</tissue>
    </source>
</reference>
<dbReference type="EMBL" id="JAAMPC010000012">
    <property type="protein sequence ID" value="KAG2275096.1"/>
    <property type="molecule type" value="Genomic_DNA"/>
</dbReference>
<dbReference type="AlphaFoldDB" id="A0A8X7QRY9"/>